<dbReference type="RefSeq" id="WP_155042053.1">
    <property type="nucleotide sequence ID" value="NZ_WMIG01000026.1"/>
</dbReference>
<sequence>MGLSRRAYAASRKERGLPGGSDNAVRKAIDTGRISILPDGTIDPARADREWAEMTDPSQQRGVSDQPAPAAPPIREDAGIDPGGPVTLQKAKAALTVVQVQRNKLKLQQDRNLLVDKQKAERQVYALAQSERDSWLQLPARVAAQLAADLGCDAHALERALMRVMRAHLAQMAGVVVDLSAGGL</sequence>
<dbReference type="EMBL" id="WMIG01000026">
    <property type="protein sequence ID" value="MTH62100.1"/>
    <property type="molecule type" value="Genomic_DNA"/>
</dbReference>
<reference evidence="2 3" key="1">
    <citation type="submission" date="2019-11" db="EMBL/GenBank/DDBJ databases">
        <authorList>
            <person name="Dong K."/>
        </authorList>
    </citation>
    <scope>NUCLEOTIDE SEQUENCE [LARGE SCALE GENOMIC DNA]</scope>
    <source>
        <strain evidence="2 3">NBRC 112902</strain>
    </source>
</reference>
<evidence type="ECO:0000313" key="3">
    <source>
        <dbReference type="Proteomes" id="UP000449846"/>
    </source>
</evidence>
<dbReference type="Proteomes" id="UP000449846">
    <property type="component" value="Unassembled WGS sequence"/>
</dbReference>
<feature type="region of interest" description="Disordered" evidence="1">
    <location>
        <begin position="1"/>
        <end position="24"/>
    </location>
</feature>
<accession>A0A844HQD7</accession>
<dbReference type="AlphaFoldDB" id="A0A844HQD7"/>
<name>A0A844HQD7_9RHOB</name>
<protein>
    <submittedName>
        <fullName evidence="2">Elements of external origin</fullName>
    </submittedName>
</protein>
<evidence type="ECO:0000313" key="2">
    <source>
        <dbReference type="EMBL" id="MTH62100.1"/>
    </source>
</evidence>
<keyword evidence="3" id="KW-1185">Reference proteome</keyword>
<evidence type="ECO:0000256" key="1">
    <source>
        <dbReference type="SAM" id="MobiDB-lite"/>
    </source>
</evidence>
<dbReference type="OrthoDB" id="6050435at2"/>
<proteinExistence type="predicted"/>
<comment type="caution">
    <text evidence="2">The sequence shown here is derived from an EMBL/GenBank/DDBJ whole genome shotgun (WGS) entry which is preliminary data.</text>
</comment>
<feature type="region of interest" description="Disordered" evidence="1">
    <location>
        <begin position="36"/>
        <end position="83"/>
    </location>
</feature>
<organism evidence="2 3">
    <name type="scientific">Paracoccus litorisediminis</name>
    <dbReference type="NCBI Taxonomy" id="2006130"/>
    <lineage>
        <taxon>Bacteria</taxon>
        <taxon>Pseudomonadati</taxon>
        <taxon>Pseudomonadota</taxon>
        <taxon>Alphaproteobacteria</taxon>
        <taxon>Rhodobacterales</taxon>
        <taxon>Paracoccaceae</taxon>
        <taxon>Paracoccus</taxon>
    </lineage>
</organism>
<gene>
    <name evidence="2" type="ORF">GL300_23155</name>
</gene>